<evidence type="ECO:0000256" key="5">
    <source>
        <dbReference type="SAM" id="MobiDB-lite"/>
    </source>
</evidence>
<feature type="region of interest" description="Disordered" evidence="5">
    <location>
        <begin position="71"/>
        <end position="96"/>
    </location>
</feature>
<feature type="domain" description="RNA polymerase sigma factor 70 region 4 type 2" evidence="7">
    <location>
        <begin position="102"/>
        <end position="153"/>
    </location>
</feature>
<dbReference type="InterPro" id="IPR036388">
    <property type="entry name" value="WH-like_DNA-bd_sf"/>
</dbReference>
<gene>
    <name evidence="9" type="ORF">RM780_24705</name>
</gene>
<keyword evidence="4" id="KW-0804">Transcription</keyword>
<dbReference type="Gene3D" id="1.10.10.10">
    <property type="entry name" value="Winged helix-like DNA-binding domain superfamily/Winged helix DNA-binding domain"/>
    <property type="match status" value="1"/>
</dbReference>
<feature type="compositionally biased region" description="Basic and acidic residues" evidence="5">
    <location>
        <begin position="71"/>
        <end position="82"/>
    </location>
</feature>
<reference evidence="10" key="1">
    <citation type="submission" date="2023-07" db="EMBL/GenBank/DDBJ databases">
        <title>30 novel species of actinomycetes from the DSMZ collection.</title>
        <authorList>
            <person name="Nouioui I."/>
        </authorList>
    </citation>
    <scope>NUCLEOTIDE SEQUENCE [LARGE SCALE GENOMIC DNA]</scope>
    <source>
        <strain evidence="10">DSM 44917</strain>
    </source>
</reference>
<name>A0ABU2LEX3_9ACTN</name>
<dbReference type="InterPro" id="IPR013325">
    <property type="entry name" value="RNA_pol_sigma_r2"/>
</dbReference>
<dbReference type="InterPro" id="IPR013249">
    <property type="entry name" value="RNA_pol_sigma70_r4_t2"/>
</dbReference>
<dbReference type="PANTHER" id="PTHR47756">
    <property type="entry name" value="BLL6612 PROTEIN-RELATED"/>
    <property type="match status" value="1"/>
</dbReference>
<feature type="region of interest" description="Disordered" evidence="5">
    <location>
        <begin position="383"/>
        <end position="402"/>
    </location>
</feature>
<dbReference type="Pfam" id="PF08281">
    <property type="entry name" value="Sigma70_r4_2"/>
    <property type="match status" value="1"/>
</dbReference>
<dbReference type="SUPFAM" id="SSF88659">
    <property type="entry name" value="Sigma3 and sigma4 domains of RNA polymerase sigma factors"/>
    <property type="match status" value="1"/>
</dbReference>
<dbReference type="InterPro" id="IPR007627">
    <property type="entry name" value="RNA_pol_sigma70_r2"/>
</dbReference>
<dbReference type="SUPFAM" id="SSF88946">
    <property type="entry name" value="Sigma2 domain of RNA polymerase sigma factors"/>
    <property type="match status" value="1"/>
</dbReference>
<dbReference type="Gene3D" id="1.10.1740.10">
    <property type="match status" value="1"/>
</dbReference>
<dbReference type="InterPro" id="IPR013324">
    <property type="entry name" value="RNA_pol_sigma_r3/r4-like"/>
</dbReference>
<feature type="domain" description="DUF6596" evidence="8">
    <location>
        <begin position="171"/>
        <end position="271"/>
    </location>
</feature>
<dbReference type="Pfam" id="PF20239">
    <property type="entry name" value="DUF6596"/>
    <property type="match status" value="1"/>
</dbReference>
<keyword evidence="3" id="KW-0731">Sigma factor</keyword>
<evidence type="ECO:0000313" key="10">
    <source>
        <dbReference type="Proteomes" id="UP001183388"/>
    </source>
</evidence>
<evidence type="ECO:0000259" key="7">
    <source>
        <dbReference type="Pfam" id="PF08281"/>
    </source>
</evidence>
<accession>A0ABU2LEX3</accession>
<dbReference type="PANTHER" id="PTHR47756:SF2">
    <property type="entry name" value="BLL6612 PROTEIN"/>
    <property type="match status" value="1"/>
</dbReference>
<dbReference type="RefSeq" id="WP_311633116.1">
    <property type="nucleotide sequence ID" value="NZ_JAVREN010000056.1"/>
</dbReference>
<comment type="similarity">
    <text evidence="1">Belongs to the sigma-70 factor family. ECF subfamily.</text>
</comment>
<sequence length="402" mass="42701">MEELLRELAPRVLGAMLRRYGAFDSCEDAVQEALIAAAADWPERGLPKRPFGWLFAVASRRWIDDVRSGSARREREAAHAPPEEAPGPGETPEGEQDDSLRLLLLCCHASLSVPSRIALTLRAVGGLTTAQIARAFLVPEATMAQRISRAKKTIRDAGATFSDADGDREERLAALLHVLYLIFTEGHTASTGAELTDGGLSSEAIRLARLAVRALPGDGEATGLLALMLLSEARRPARTTAAGDLVPLAEQDRSLWRRDMIEEGTGLVTRALSSGPPGAYQLQAAIAAVHDAAAGPADTDWREILGLYDLLERVAPGPMVSLNRAVAVAEVHGPRAALSLLDDLAGDARLAHHHRLLATRAHLKERLGDLAGASEDFRAAAASAGNEAERRHLTGRAAGGGA</sequence>
<proteinExistence type="inferred from homology"/>
<keyword evidence="10" id="KW-1185">Reference proteome</keyword>
<organism evidence="9 10">
    <name type="scientific">Streptomyces boetiae</name>
    <dbReference type="NCBI Taxonomy" id="3075541"/>
    <lineage>
        <taxon>Bacteria</taxon>
        <taxon>Bacillati</taxon>
        <taxon>Actinomycetota</taxon>
        <taxon>Actinomycetes</taxon>
        <taxon>Kitasatosporales</taxon>
        <taxon>Streptomycetaceae</taxon>
        <taxon>Streptomyces</taxon>
    </lineage>
</organism>
<evidence type="ECO:0000259" key="8">
    <source>
        <dbReference type="Pfam" id="PF20239"/>
    </source>
</evidence>
<dbReference type="EMBL" id="JAVREN010000056">
    <property type="protein sequence ID" value="MDT0310130.1"/>
    <property type="molecule type" value="Genomic_DNA"/>
</dbReference>
<keyword evidence="2" id="KW-0805">Transcription regulation</keyword>
<comment type="caution">
    <text evidence="9">The sequence shown here is derived from an EMBL/GenBank/DDBJ whole genome shotgun (WGS) entry which is preliminary data.</text>
</comment>
<evidence type="ECO:0000256" key="2">
    <source>
        <dbReference type="ARBA" id="ARBA00023015"/>
    </source>
</evidence>
<evidence type="ECO:0000256" key="3">
    <source>
        <dbReference type="ARBA" id="ARBA00023082"/>
    </source>
</evidence>
<dbReference type="Proteomes" id="UP001183388">
    <property type="component" value="Unassembled WGS sequence"/>
</dbReference>
<evidence type="ECO:0000256" key="4">
    <source>
        <dbReference type="ARBA" id="ARBA00023163"/>
    </source>
</evidence>
<evidence type="ECO:0000313" key="9">
    <source>
        <dbReference type="EMBL" id="MDT0310130.1"/>
    </source>
</evidence>
<dbReference type="InterPro" id="IPR046531">
    <property type="entry name" value="DUF6596"/>
</dbReference>
<evidence type="ECO:0000256" key="1">
    <source>
        <dbReference type="ARBA" id="ARBA00010641"/>
    </source>
</evidence>
<dbReference type="Pfam" id="PF04542">
    <property type="entry name" value="Sigma70_r2"/>
    <property type="match status" value="1"/>
</dbReference>
<protein>
    <submittedName>
        <fullName evidence="9">DUF6596 domain-containing protein</fullName>
    </submittedName>
</protein>
<feature type="domain" description="RNA polymerase sigma-70 region 2" evidence="6">
    <location>
        <begin position="4"/>
        <end position="69"/>
    </location>
</feature>
<evidence type="ECO:0000259" key="6">
    <source>
        <dbReference type="Pfam" id="PF04542"/>
    </source>
</evidence>